<sequence length="68" mass="7729">MGNCMTHQSQPKKQTRDHLIEGREMEVDASVPVEKINYTSFGSYIVSAEAKECKDCDDYRTIEIAVKC</sequence>
<accession>A0AAN9HNU4</accession>
<feature type="compositionally biased region" description="Polar residues" evidence="1">
    <location>
        <begin position="1"/>
        <end position="12"/>
    </location>
</feature>
<reference evidence="2 3" key="1">
    <citation type="submission" date="2024-01" db="EMBL/GenBank/DDBJ databases">
        <title>The genomes of 5 underutilized Papilionoideae crops provide insights into root nodulation and disease resistanc.</title>
        <authorList>
            <person name="Yuan L."/>
        </authorList>
    </citation>
    <scope>NUCLEOTIDE SEQUENCE [LARGE SCALE GENOMIC DNA]</scope>
    <source>
        <strain evidence="2">ZHUSHIDOU_FW_LH</strain>
        <tissue evidence="2">Leaf</tissue>
    </source>
</reference>
<evidence type="ECO:0000256" key="1">
    <source>
        <dbReference type="SAM" id="MobiDB-lite"/>
    </source>
</evidence>
<feature type="region of interest" description="Disordered" evidence="1">
    <location>
        <begin position="1"/>
        <end position="20"/>
    </location>
</feature>
<dbReference type="EMBL" id="JAYWIO010000008">
    <property type="protein sequence ID" value="KAK7245985.1"/>
    <property type="molecule type" value="Genomic_DNA"/>
</dbReference>
<evidence type="ECO:0000313" key="3">
    <source>
        <dbReference type="Proteomes" id="UP001372338"/>
    </source>
</evidence>
<name>A0AAN9HNU4_CROPI</name>
<protein>
    <submittedName>
        <fullName evidence="2">Uncharacterized protein</fullName>
    </submittedName>
</protein>
<comment type="caution">
    <text evidence="2">The sequence shown here is derived from an EMBL/GenBank/DDBJ whole genome shotgun (WGS) entry which is preliminary data.</text>
</comment>
<organism evidence="2 3">
    <name type="scientific">Crotalaria pallida</name>
    <name type="common">Smooth rattlebox</name>
    <name type="synonym">Crotalaria striata</name>
    <dbReference type="NCBI Taxonomy" id="3830"/>
    <lineage>
        <taxon>Eukaryota</taxon>
        <taxon>Viridiplantae</taxon>
        <taxon>Streptophyta</taxon>
        <taxon>Embryophyta</taxon>
        <taxon>Tracheophyta</taxon>
        <taxon>Spermatophyta</taxon>
        <taxon>Magnoliopsida</taxon>
        <taxon>eudicotyledons</taxon>
        <taxon>Gunneridae</taxon>
        <taxon>Pentapetalae</taxon>
        <taxon>rosids</taxon>
        <taxon>fabids</taxon>
        <taxon>Fabales</taxon>
        <taxon>Fabaceae</taxon>
        <taxon>Papilionoideae</taxon>
        <taxon>50 kb inversion clade</taxon>
        <taxon>genistoids sensu lato</taxon>
        <taxon>core genistoids</taxon>
        <taxon>Crotalarieae</taxon>
        <taxon>Crotalaria</taxon>
    </lineage>
</organism>
<dbReference type="AlphaFoldDB" id="A0AAN9HNU4"/>
<dbReference type="Proteomes" id="UP001372338">
    <property type="component" value="Unassembled WGS sequence"/>
</dbReference>
<evidence type="ECO:0000313" key="2">
    <source>
        <dbReference type="EMBL" id="KAK7245985.1"/>
    </source>
</evidence>
<keyword evidence="3" id="KW-1185">Reference proteome</keyword>
<proteinExistence type="predicted"/>
<gene>
    <name evidence="2" type="ORF">RIF29_40842</name>
</gene>